<evidence type="ECO:0000313" key="2">
    <source>
        <dbReference type="Proteomes" id="UP000639772"/>
    </source>
</evidence>
<dbReference type="SUPFAM" id="SSF55961">
    <property type="entry name" value="Bet v1-like"/>
    <property type="match status" value="1"/>
</dbReference>
<name>A0A835REM3_VANPL</name>
<dbReference type="EMBL" id="JADCNM010000004">
    <property type="protein sequence ID" value="KAG0487726.1"/>
    <property type="molecule type" value="Genomic_DNA"/>
</dbReference>
<dbReference type="Gene3D" id="3.30.530.20">
    <property type="match status" value="1"/>
</dbReference>
<reference evidence="1 2" key="1">
    <citation type="journal article" date="2020" name="Nat. Food">
        <title>A phased Vanilla planifolia genome enables genetic improvement of flavour and production.</title>
        <authorList>
            <person name="Hasing T."/>
            <person name="Tang H."/>
            <person name="Brym M."/>
            <person name="Khazi F."/>
            <person name="Huang T."/>
            <person name="Chambers A.H."/>
        </authorList>
    </citation>
    <scope>NUCLEOTIDE SEQUENCE [LARGE SCALE GENOMIC DNA]</scope>
    <source>
        <tissue evidence="1">Leaf</tissue>
    </source>
</reference>
<dbReference type="AlphaFoldDB" id="A0A835REM3"/>
<dbReference type="InterPro" id="IPR023393">
    <property type="entry name" value="START-like_dom_sf"/>
</dbReference>
<dbReference type="Proteomes" id="UP000639772">
    <property type="component" value="Unassembled WGS sequence"/>
</dbReference>
<comment type="caution">
    <text evidence="1">The sequence shown here is derived from an EMBL/GenBank/DDBJ whole genome shotgun (WGS) entry which is preliminary data.</text>
</comment>
<organism evidence="1 2">
    <name type="scientific">Vanilla planifolia</name>
    <name type="common">Vanilla</name>
    <dbReference type="NCBI Taxonomy" id="51239"/>
    <lineage>
        <taxon>Eukaryota</taxon>
        <taxon>Viridiplantae</taxon>
        <taxon>Streptophyta</taxon>
        <taxon>Embryophyta</taxon>
        <taxon>Tracheophyta</taxon>
        <taxon>Spermatophyta</taxon>
        <taxon>Magnoliopsida</taxon>
        <taxon>Liliopsida</taxon>
        <taxon>Asparagales</taxon>
        <taxon>Orchidaceae</taxon>
        <taxon>Vanilloideae</taxon>
        <taxon>Vanilleae</taxon>
        <taxon>Vanilla</taxon>
    </lineage>
</organism>
<sequence length="78" mass="8730">MAELQISSSADKFWASIEDSVELPICTAASNKGIPFVRFMKKQIDLVDEENKIIAFNVTDGDLLSLYKKRGRVEVPIV</sequence>
<gene>
    <name evidence="1" type="ORF">HPP92_009821</name>
</gene>
<evidence type="ECO:0000313" key="1">
    <source>
        <dbReference type="EMBL" id="KAG0487726.1"/>
    </source>
</evidence>
<protein>
    <submittedName>
        <fullName evidence="1">Uncharacterized protein</fullName>
    </submittedName>
</protein>
<proteinExistence type="predicted"/>
<accession>A0A835REM3</accession>